<feature type="domain" description="DNA methylase adenine-specific" evidence="7">
    <location>
        <begin position="170"/>
        <end position="494"/>
    </location>
</feature>
<dbReference type="InterPro" id="IPR038333">
    <property type="entry name" value="T1MK-like_N_sf"/>
</dbReference>
<dbReference type="EMBL" id="DRIE01000102">
    <property type="protein sequence ID" value="HEC57417.1"/>
    <property type="molecule type" value="Genomic_DNA"/>
</dbReference>
<dbReference type="PATRIC" id="fig|1839936.3.peg.995"/>
<dbReference type="GO" id="GO:0008170">
    <property type="term" value="F:N-methyltransferase activity"/>
    <property type="evidence" value="ECO:0007669"/>
    <property type="project" value="InterPro"/>
</dbReference>
<feature type="domain" description="N6 adenine-specific DNA methyltransferase N-terminal" evidence="8">
    <location>
        <begin position="17"/>
        <end position="159"/>
    </location>
</feature>
<organism evidence="10 11">
    <name type="scientific">Candidatus Syntropharchaeum butanivorans</name>
    <dbReference type="NCBI Taxonomy" id="1839936"/>
    <lineage>
        <taxon>Archaea</taxon>
        <taxon>Methanobacteriati</taxon>
        <taxon>Methanobacteriota</taxon>
        <taxon>Stenosarchaea group</taxon>
        <taxon>Methanomicrobia</taxon>
        <taxon>Methanosarcinales</taxon>
        <taxon>ANME-2 cluster</taxon>
        <taxon>Candidatus Syntropharchaeum</taxon>
    </lineage>
</organism>
<keyword evidence="3" id="KW-0808">Transferase</keyword>
<evidence type="ECO:0000256" key="3">
    <source>
        <dbReference type="ARBA" id="ARBA00022679"/>
    </source>
</evidence>
<name>A0A1F2P429_9EURY</name>
<accession>A0A1F2P429</accession>
<evidence type="ECO:0000259" key="7">
    <source>
        <dbReference type="Pfam" id="PF02384"/>
    </source>
</evidence>
<keyword evidence="4" id="KW-0949">S-adenosyl-L-methionine</keyword>
<dbReference type="STRING" id="1839936.SBU_000986"/>
<evidence type="ECO:0000313" key="10">
    <source>
        <dbReference type="EMBL" id="OFV66049.1"/>
    </source>
</evidence>
<dbReference type="Pfam" id="PF02384">
    <property type="entry name" value="N6_Mtase"/>
    <property type="match status" value="1"/>
</dbReference>
<evidence type="ECO:0000256" key="1">
    <source>
        <dbReference type="ARBA" id="ARBA00011900"/>
    </source>
</evidence>
<evidence type="ECO:0000313" key="11">
    <source>
        <dbReference type="Proteomes" id="UP000185779"/>
    </source>
</evidence>
<dbReference type="InterPro" id="IPR003356">
    <property type="entry name" value="DNA_methylase_A-5"/>
</dbReference>
<dbReference type="GO" id="GO:0003677">
    <property type="term" value="F:DNA binding"/>
    <property type="evidence" value="ECO:0007669"/>
    <property type="project" value="InterPro"/>
</dbReference>
<dbReference type="InterPro" id="IPR022749">
    <property type="entry name" value="D12N6_MeTrfase_N"/>
</dbReference>
<dbReference type="InterPro" id="IPR002052">
    <property type="entry name" value="DNA_methylase_N6_adenine_CS"/>
</dbReference>
<reference evidence="9" key="2">
    <citation type="journal article" date="2020" name="mSystems">
        <title>Genome- and Community-Level Interaction Insights into Carbon Utilization and Element Cycling Functions of Hydrothermarchaeota in Hydrothermal Sediment.</title>
        <authorList>
            <person name="Zhou Z."/>
            <person name="Liu Y."/>
            <person name="Xu W."/>
            <person name="Pan J."/>
            <person name="Luo Z.H."/>
            <person name="Li M."/>
        </authorList>
    </citation>
    <scope>NUCLEOTIDE SEQUENCE [LARGE SCALE GENOMIC DNA]</scope>
    <source>
        <strain evidence="9">HyVt-386</strain>
    </source>
</reference>
<dbReference type="GO" id="GO:0032259">
    <property type="term" value="P:methylation"/>
    <property type="evidence" value="ECO:0007669"/>
    <property type="project" value="UniProtKB-KW"/>
</dbReference>
<reference evidence="10 11" key="1">
    <citation type="submission" date="2016-05" db="EMBL/GenBank/DDBJ databases">
        <title>Microbial consortia oxidize butane by reversing methanogenesis.</title>
        <authorList>
            <person name="Laso-Perez R."/>
            <person name="Richter M."/>
            <person name="Wegener G."/>
            <person name="Musat F."/>
        </authorList>
    </citation>
    <scope>NUCLEOTIDE SEQUENCE [LARGE SCALE GENOMIC DNA]</scope>
    <source>
        <strain evidence="10">BOX1</strain>
    </source>
</reference>
<dbReference type="PRINTS" id="PR00507">
    <property type="entry name" value="N12N6MTFRASE"/>
</dbReference>
<proteinExistence type="predicted"/>
<dbReference type="InterPro" id="IPR029063">
    <property type="entry name" value="SAM-dependent_MTases_sf"/>
</dbReference>
<keyword evidence="2 9" id="KW-0489">Methyltransferase</keyword>
<comment type="catalytic activity">
    <reaction evidence="6">
        <text>a 2'-deoxyadenosine in DNA + S-adenosyl-L-methionine = an N(6)-methyl-2'-deoxyadenosine in DNA + S-adenosyl-L-homocysteine + H(+)</text>
        <dbReference type="Rhea" id="RHEA:15197"/>
        <dbReference type="Rhea" id="RHEA-COMP:12418"/>
        <dbReference type="Rhea" id="RHEA-COMP:12419"/>
        <dbReference type="ChEBI" id="CHEBI:15378"/>
        <dbReference type="ChEBI" id="CHEBI:57856"/>
        <dbReference type="ChEBI" id="CHEBI:59789"/>
        <dbReference type="ChEBI" id="CHEBI:90615"/>
        <dbReference type="ChEBI" id="CHEBI:90616"/>
        <dbReference type="EC" id="2.1.1.72"/>
    </reaction>
</comment>
<sequence length="534" mass="61311">MVSRNARSNGDLNFMDELWEAANRLRGSMDAAEYKNVVLGLIFLKYVSDMFEFRRKWLENVVRDKTTEYYVENATDDYIKELVEDKDEYIQAGVFYIPSNARWDHLMANAMSPEIGKLIDSAMRGIEKENAEQLKGVLPKIYTGSRLSPVTLGELINLFSRVGFCQEDREKDILGRVYEYFIGQFAQAEGRKGGEFYTPRCVVKLLVDILEPYEGRVYDPACGSGGMFVQSWKFIEAHHKNPYAISIYGQEKNGTTWRICKMNLAIRGIPSENIALGDTLLDDKFPTLKADFIITNPPFNMTKWGANRVQKDARWEFGIPDDTSKNGGNYAWIQHYIYHLSPRGRAGFVMANGSLSCGGKYGEIRKRIIENDLVDCIVALPPKLFLTTQIPACLWFLARNKDESGIGYRDRRRDILFIDAREMFDKVSRNLNELSDEHIRKIADTYRAWRGIAEAGEYEDVPGFCKAVTLEEIRKHNYILTPGSYVGIAEEEEDDEPFEQKMVRLTKQLAEQFARADELKERIRKNLGELGYGF</sequence>
<dbReference type="Gene3D" id="3.40.50.150">
    <property type="entry name" value="Vaccinia Virus protein VP39"/>
    <property type="match status" value="1"/>
</dbReference>
<dbReference type="Proteomes" id="UP000185779">
    <property type="component" value="Unassembled WGS sequence"/>
</dbReference>
<evidence type="ECO:0000256" key="5">
    <source>
        <dbReference type="ARBA" id="ARBA00022747"/>
    </source>
</evidence>
<evidence type="ECO:0000256" key="4">
    <source>
        <dbReference type="ARBA" id="ARBA00022691"/>
    </source>
</evidence>
<keyword evidence="11" id="KW-1185">Reference proteome</keyword>
<gene>
    <name evidence="9" type="ORF">ENI32_06010</name>
    <name evidence="10" type="ORF">SBU_000986</name>
</gene>
<dbReference type="GO" id="GO:0009307">
    <property type="term" value="P:DNA restriction-modification system"/>
    <property type="evidence" value="ECO:0007669"/>
    <property type="project" value="UniProtKB-KW"/>
</dbReference>
<comment type="caution">
    <text evidence="10">The sequence shown here is derived from an EMBL/GenBank/DDBJ whole genome shotgun (WGS) entry which is preliminary data.</text>
</comment>
<dbReference type="PANTHER" id="PTHR42998">
    <property type="entry name" value="TYPE I RESTRICTION ENZYME HINDVIIP M PROTEIN-RELATED"/>
    <property type="match status" value="1"/>
</dbReference>
<evidence type="ECO:0000313" key="9">
    <source>
        <dbReference type="EMBL" id="HEC57417.1"/>
    </source>
</evidence>
<protein>
    <recommendedName>
        <fullName evidence="1">site-specific DNA-methyltransferase (adenine-specific)</fullName>
        <ecNumber evidence="1">2.1.1.72</ecNumber>
    </recommendedName>
</protein>
<dbReference type="Proteomes" id="UP000885936">
    <property type="component" value="Unassembled WGS sequence"/>
</dbReference>
<dbReference type="EMBL" id="LYOR01000004">
    <property type="protein sequence ID" value="OFV66049.1"/>
    <property type="molecule type" value="Genomic_DNA"/>
</dbReference>
<keyword evidence="5" id="KW-0680">Restriction system</keyword>
<dbReference type="SUPFAM" id="SSF53335">
    <property type="entry name" value="S-adenosyl-L-methionine-dependent methyltransferases"/>
    <property type="match status" value="1"/>
</dbReference>
<dbReference type="InterPro" id="IPR052916">
    <property type="entry name" value="Type-I_RE_MTase_Subunit"/>
</dbReference>
<dbReference type="PROSITE" id="PS00092">
    <property type="entry name" value="N6_MTASE"/>
    <property type="match status" value="1"/>
</dbReference>
<dbReference type="GO" id="GO:0009007">
    <property type="term" value="F:site-specific DNA-methyltransferase (adenine-specific) activity"/>
    <property type="evidence" value="ECO:0007669"/>
    <property type="project" value="UniProtKB-EC"/>
</dbReference>
<evidence type="ECO:0000256" key="6">
    <source>
        <dbReference type="ARBA" id="ARBA00047942"/>
    </source>
</evidence>
<evidence type="ECO:0000259" key="8">
    <source>
        <dbReference type="Pfam" id="PF12161"/>
    </source>
</evidence>
<dbReference type="EC" id="2.1.1.72" evidence="1"/>
<dbReference type="Pfam" id="PF12161">
    <property type="entry name" value="HsdM_N"/>
    <property type="match status" value="1"/>
</dbReference>
<dbReference type="Gene3D" id="1.20.1260.30">
    <property type="match status" value="1"/>
</dbReference>
<evidence type="ECO:0000256" key="2">
    <source>
        <dbReference type="ARBA" id="ARBA00022603"/>
    </source>
</evidence>
<dbReference type="PANTHER" id="PTHR42998:SF1">
    <property type="entry name" value="TYPE I RESTRICTION ENZYME HINDI METHYLASE SUBUNIT"/>
    <property type="match status" value="1"/>
</dbReference>
<dbReference type="AlphaFoldDB" id="A0A1F2P429"/>